<dbReference type="Pfam" id="PF19662">
    <property type="entry name" value="DUF6165"/>
    <property type="match status" value="1"/>
</dbReference>
<evidence type="ECO:0000313" key="1">
    <source>
        <dbReference type="EMBL" id="KKZ13486.1"/>
    </source>
</evidence>
<dbReference type="EMBL" id="JXQG01000001">
    <property type="protein sequence ID" value="KKZ13486.1"/>
    <property type="molecule type" value="Genomic_DNA"/>
</dbReference>
<accession>A0A0G2HPB4</accession>
<organism evidence="1 2">
    <name type="scientific">Candidatus Synechococcus spongiarum SP3</name>
    <dbReference type="NCBI Taxonomy" id="1604020"/>
    <lineage>
        <taxon>Bacteria</taxon>
        <taxon>Bacillati</taxon>
        <taxon>Cyanobacteriota</taxon>
        <taxon>Cyanophyceae</taxon>
        <taxon>Synechococcales</taxon>
        <taxon>Synechococcaceae</taxon>
        <taxon>Synechococcus</taxon>
    </lineage>
</organism>
<comment type="caution">
    <text evidence="1">The sequence shown here is derived from an EMBL/GenBank/DDBJ whole genome shotgun (WGS) entry which is preliminary data.</text>
</comment>
<name>A0A0G2HPB4_9SYNE</name>
<dbReference type="InterPro" id="IPR046163">
    <property type="entry name" value="DUF6165"/>
</dbReference>
<gene>
    <name evidence="1" type="ORF">TE42_00050</name>
</gene>
<sequence>MHVPVAFAELVDKITILEIKSEKLKGQGKINVDHELRLLRRILEESGVELLLEHYHQLKEVNQSLWHIEDDIRDHERRQDFGEQFIQLARSVYQQNDQRAAIKRSINDHYGSDIREEKSYSSSRN</sequence>
<evidence type="ECO:0000313" key="2">
    <source>
        <dbReference type="Proteomes" id="UP000035067"/>
    </source>
</evidence>
<dbReference type="Proteomes" id="UP000035067">
    <property type="component" value="Unassembled WGS sequence"/>
</dbReference>
<reference evidence="1 2" key="1">
    <citation type="submission" date="2015-01" db="EMBL/GenBank/DDBJ databases">
        <title>Lifestyle Evolution in Cyanobacterial Symbionts of Sponges.</title>
        <authorList>
            <person name="Burgsdorf I."/>
            <person name="Slaby B.M."/>
            <person name="Handley K.M."/>
            <person name="Haber M."/>
            <person name="Blom J."/>
            <person name="Marshall C.W."/>
            <person name="Gilbert J.A."/>
            <person name="Hentschel U."/>
            <person name="Steindler L."/>
        </authorList>
    </citation>
    <scope>NUCLEOTIDE SEQUENCE [LARGE SCALE GENOMIC DNA]</scope>
    <source>
        <strain evidence="1">SP3</strain>
    </source>
</reference>
<dbReference type="AlphaFoldDB" id="A0A0G2HPB4"/>
<protein>
    <submittedName>
        <fullName evidence="1">Uncharacterized protein</fullName>
    </submittedName>
</protein>
<dbReference type="PATRIC" id="fig|1604020.3.peg.203"/>
<proteinExistence type="predicted"/>